<dbReference type="AlphaFoldDB" id="A0A956NC33"/>
<comment type="caution">
    <text evidence="1">The sequence shown here is derived from an EMBL/GenBank/DDBJ whole genome shotgun (WGS) entry which is preliminary data.</text>
</comment>
<dbReference type="Proteomes" id="UP000739538">
    <property type="component" value="Unassembled WGS sequence"/>
</dbReference>
<dbReference type="GO" id="GO:0016757">
    <property type="term" value="F:glycosyltransferase activity"/>
    <property type="evidence" value="ECO:0007669"/>
    <property type="project" value="TreeGrafter"/>
</dbReference>
<accession>A0A956NC33</accession>
<gene>
    <name evidence="1" type="ORF">KDA27_07100</name>
</gene>
<name>A0A956NC33_UNCEI</name>
<feature type="non-terminal residue" evidence="1">
    <location>
        <position position="1"/>
    </location>
</feature>
<evidence type="ECO:0000313" key="2">
    <source>
        <dbReference type="Proteomes" id="UP000739538"/>
    </source>
</evidence>
<organism evidence="1 2">
    <name type="scientific">Eiseniibacteriota bacterium</name>
    <dbReference type="NCBI Taxonomy" id="2212470"/>
    <lineage>
        <taxon>Bacteria</taxon>
        <taxon>Candidatus Eiseniibacteriota</taxon>
    </lineage>
</organism>
<dbReference type="PANTHER" id="PTHR45947">
    <property type="entry name" value="SULFOQUINOVOSYL TRANSFERASE SQD2"/>
    <property type="match status" value="1"/>
</dbReference>
<proteinExistence type="predicted"/>
<reference evidence="1" key="1">
    <citation type="submission" date="2020-04" db="EMBL/GenBank/DDBJ databases">
        <authorList>
            <person name="Zhang T."/>
        </authorList>
    </citation>
    <scope>NUCLEOTIDE SEQUENCE</scope>
    <source>
        <strain evidence="1">HKST-UBA02</strain>
    </source>
</reference>
<reference evidence="1" key="2">
    <citation type="journal article" date="2021" name="Microbiome">
        <title>Successional dynamics and alternative stable states in a saline activated sludge microbial community over 9 years.</title>
        <authorList>
            <person name="Wang Y."/>
            <person name="Ye J."/>
            <person name="Ju F."/>
            <person name="Liu L."/>
            <person name="Boyd J.A."/>
            <person name="Deng Y."/>
            <person name="Parks D.H."/>
            <person name="Jiang X."/>
            <person name="Yin X."/>
            <person name="Woodcroft B.J."/>
            <person name="Tyson G.W."/>
            <person name="Hugenholtz P."/>
            <person name="Polz M.F."/>
            <person name="Zhang T."/>
        </authorList>
    </citation>
    <scope>NUCLEOTIDE SEQUENCE</scope>
    <source>
        <strain evidence="1">HKST-UBA02</strain>
    </source>
</reference>
<sequence length="131" mass="14026">ARYLASSDVYVTAGAHETFGLSVLEAQAAGLPVVGVRAGALVDRVGGDEGLLAEPNSRDHLASCLQRALRSDLQAMGSRARARVEREFGWGRCFERWIDVCESVRSLGASVEGHPVKRRVAAELAAQFSDS</sequence>
<evidence type="ECO:0000313" key="1">
    <source>
        <dbReference type="EMBL" id="MCA9755551.1"/>
    </source>
</evidence>
<dbReference type="EMBL" id="JAGQHS010000026">
    <property type="protein sequence ID" value="MCA9755551.1"/>
    <property type="molecule type" value="Genomic_DNA"/>
</dbReference>
<dbReference type="SUPFAM" id="SSF53756">
    <property type="entry name" value="UDP-Glycosyltransferase/glycogen phosphorylase"/>
    <property type="match status" value="1"/>
</dbReference>
<dbReference type="Gene3D" id="3.40.50.2000">
    <property type="entry name" value="Glycogen Phosphorylase B"/>
    <property type="match status" value="1"/>
</dbReference>
<protein>
    <submittedName>
        <fullName evidence="1">Glycosyltransferase</fullName>
    </submittedName>
</protein>
<dbReference type="PANTHER" id="PTHR45947:SF3">
    <property type="entry name" value="SULFOQUINOVOSYL TRANSFERASE SQD2"/>
    <property type="match status" value="1"/>
</dbReference>
<dbReference type="InterPro" id="IPR050194">
    <property type="entry name" value="Glycosyltransferase_grp1"/>
</dbReference>
<dbReference type="Pfam" id="PF13692">
    <property type="entry name" value="Glyco_trans_1_4"/>
    <property type="match status" value="1"/>
</dbReference>